<feature type="domain" description="GGDEF" evidence="3">
    <location>
        <begin position="532"/>
        <end position="657"/>
    </location>
</feature>
<evidence type="ECO:0000313" key="4">
    <source>
        <dbReference type="EMBL" id="GKH02629.1"/>
    </source>
</evidence>
<dbReference type="PROSITE" id="PS50883">
    <property type="entry name" value="EAL"/>
    <property type="match status" value="1"/>
</dbReference>
<dbReference type="EMBL" id="BQNJ01000002">
    <property type="protein sequence ID" value="GKH02629.1"/>
    <property type="molecule type" value="Genomic_DNA"/>
</dbReference>
<dbReference type="InterPro" id="IPR029016">
    <property type="entry name" value="GAF-like_dom_sf"/>
</dbReference>
<dbReference type="PANTHER" id="PTHR33121">
    <property type="entry name" value="CYCLIC DI-GMP PHOSPHODIESTERASE PDEF"/>
    <property type="match status" value="1"/>
</dbReference>
<evidence type="ECO:0000259" key="3">
    <source>
        <dbReference type="PROSITE" id="PS50887"/>
    </source>
</evidence>
<keyword evidence="1" id="KW-0812">Transmembrane</keyword>
<feature type="transmembrane region" description="Helical" evidence="1">
    <location>
        <begin position="23"/>
        <end position="43"/>
    </location>
</feature>
<dbReference type="CDD" id="cd01948">
    <property type="entry name" value="EAL"/>
    <property type="match status" value="1"/>
</dbReference>
<reference evidence="4" key="1">
    <citation type="submission" date="2022-01" db="EMBL/GenBank/DDBJ databases">
        <title>Novel bile acid biosynthetic pathways are enriched in the microbiome of centenarians.</title>
        <authorList>
            <person name="Sato Y."/>
            <person name="Atarashi K."/>
            <person name="Plichta R.D."/>
            <person name="Arai Y."/>
            <person name="Sasajima S."/>
            <person name="Kearney M.S."/>
            <person name="Suda W."/>
            <person name="Takeshita K."/>
            <person name="Sasaki T."/>
            <person name="Okamoto S."/>
            <person name="Skelly N.A."/>
            <person name="Okamura Y."/>
            <person name="Vlamakis H."/>
            <person name="Li Y."/>
            <person name="Tanoue T."/>
            <person name="Takei H."/>
            <person name="Nittono H."/>
            <person name="Narushima S."/>
            <person name="Irie J."/>
            <person name="Itoh H."/>
            <person name="Moriya K."/>
            <person name="Sugiura Y."/>
            <person name="Suematsu M."/>
            <person name="Moritoki N."/>
            <person name="Shibata S."/>
            <person name="Littman R.D."/>
            <person name="Fischbach A.M."/>
            <person name="Uwamino Y."/>
            <person name="Inoue T."/>
            <person name="Honda A."/>
            <person name="Hattori M."/>
            <person name="Murai T."/>
            <person name="Xavier J.R."/>
            <person name="Hirose N."/>
            <person name="Honda K."/>
        </authorList>
    </citation>
    <scope>NUCLEOTIDE SEQUENCE</scope>
    <source>
        <strain evidence="4">CE91-St55</strain>
    </source>
</reference>
<dbReference type="SUPFAM" id="SSF141868">
    <property type="entry name" value="EAL domain-like"/>
    <property type="match status" value="1"/>
</dbReference>
<dbReference type="Proteomes" id="UP001055091">
    <property type="component" value="Unassembled WGS sequence"/>
</dbReference>
<dbReference type="Pfam" id="PF00563">
    <property type="entry name" value="EAL"/>
    <property type="match status" value="1"/>
</dbReference>
<sequence length="920" mass="105884">MVLLKLKEITMTLNPEAPMQKKILPVILAIALILSSTFSILCFHNLQGNAKVINYAGIVRGATQRLVKEELNGIPNDLLIEKLDGILEELQSGKGVYGLIRMNSSDFQDLILRMETDWNLLKEEIYLVRAGGDTEKLFEDSESYFDLADRAVLAAEQFSENRELLAEKSLLLLNCFFLLVVFLFCLYSAGQARRQRELQRTEEDSRKKKEHLSHMVDSLLGPMNEISELVYVSDIEDHTLLFVNKAGMETFHIDALDSRKCYQVLQGFDSPCEFCTSSILKEGETYTWEYTNPLTRRHYILKDRLIQWEGRTARMELAFDTTESEKEKLQLKLTLEANEMITKCVQTLYQSEDIDTAISQVLERLGSFLSADRAYIIYIRHGKMYNDYEWCTDGVEPQREMLQDLPLNLITRWITYFDKKECMIIEDLEEIREPFPEEYQILHAQSITSLAAAPMEQDGTLIGYLGVDNPSPARLQNISPLLQTLCYFLMLARNHAENKQLLTHLSYYDKLTDFYNRNKYIVDTGALAGSNQPVGIVYLDVNGLKDINDHYGHESGDRVLIECAKRIRAAFTQADFYRIGGDEFVIICPGIPQEVFQNQVRDLKEKFKNDSDCQAAIGCQWREHIDNIDRIIAVADAKMYENKKAFYRINPVSRRYRRCSDQLLQHLSNSDTLQKEIAENHFLVYFQPKISSESRMIVGCEALIRYTPQPGVLITPGEFLPLLEEFHTVSLIDFYVFRFVCSRLKSWQDQGRQIFPVSVNFSLHTLREAELSRRLLDICNQYGIPANYLEIEITEKVRNEETIDIKQLIAELQSTGFTVTLDDFGTECANVALMSEVSFDALNLDKRMVDHITTNSRNRAIVESISEVCLKLGIRMVAEGIENEEQYAVLRACGIDLFQGYLFSRPIPVEEFERDYLGKP</sequence>
<dbReference type="PROSITE" id="PS50887">
    <property type="entry name" value="GGDEF"/>
    <property type="match status" value="1"/>
</dbReference>
<dbReference type="InterPro" id="IPR001633">
    <property type="entry name" value="EAL_dom"/>
</dbReference>
<dbReference type="AlphaFoldDB" id="A0AA37JK15"/>
<dbReference type="InterPro" id="IPR000160">
    <property type="entry name" value="GGDEF_dom"/>
</dbReference>
<gene>
    <name evidence="4" type="ORF">CE91St55_46100</name>
</gene>
<feature type="transmembrane region" description="Helical" evidence="1">
    <location>
        <begin position="170"/>
        <end position="190"/>
    </location>
</feature>
<dbReference type="InterPro" id="IPR035919">
    <property type="entry name" value="EAL_sf"/>
</dbReference>
<proteinExistence type="predicted"/>
<dbReference type="InterPro" id="IPR003018">
    <property type="entry name" value="GAF"/>
</dbReference>
<keyword evidence="1" id="KW-1133">Transmembrane helix</keyword>
<evidence type="ECO:0008006" key="6">
    <source>
        <dbReference type="Google" id="ProtNLM"/>
    </source>
</evidence>
<name>A0AA37JK15_9FIRM</name>
<dbReference type="Gene3D" id="3.20.20.450">
    <property type="entry name" value="EAL domain"/>
    <property type="match status" value="1"/>
</dbReference>
<protein>
    <recommendedName>
        <fullName evidence="6">EAL domain-containing protein</fullName>
    </recommendedName>
</protein>
<evidence type="ECO:0000313" key="5">
    <source>
        <dbReference type="Proteomes" id="UP001055091"/>
    </source>
</evidence>
<dbReference type="InterPro" id="IPR043128">
    <property type="entry name" value="Rev_trsase/Diguanyl_cyclase"/>
</dbReference>
<dbReference type="GO" id="GO:0071111">
    <property type="term" value="F:cyclic-guanylate-specific phosphodiesterase activity"/>
    <property type="evidence" value="ECO:0007669"/>
    <property type="project" value="InterPro"/>
</dbReference>
<keyword evidence="1" id="KW-0472">Membrane</keyword>
<dbReference type="Pfam" id="PF01590">
    <property type="entry name" value="GAF"/>
    <property type="match status" value="1"/>
</dbReference>
<dbReference type="Pfam" id="PF00990">
    <property type="entry name" value="GGDEF"/>
    <property type="match status" value="1"/>
</dbReference>
<dbReference type="SMART" id="SM00267">
    <property type="entry name" value="GGDEF"/>
    <property type="match status" value="1"/>
</dbReference>
<dbReference type="Gene3D" id="3.30.70.270">
    <property type="match status" value="1"/>
</dbReference>
<dbReference type="SUPFAM" id="SSF55781">
    <property type="entry name" value="GAF domain-like"/>
    <property type="match status" value="1"/>
</dbReference>
<dbReference type="SMART" id="SM00065">
    <property type="entry name" value="GAF"/>
    <property type="match status" value="1"/>
</dbReference>
<organism evidence="4 5">
    <name type="scientific">Hungatella hathewayi</name>
    <dbReference type="NCBI Taxonomy" id="154046"/>
    <lineage>
        <taxon>Bacteria</taxon>
        <taxon>Bacillati</taxon>
        <taxon>Bacillota</taxon>
        <taxon>Clostridia</taxon>
        <taxon>Lachnospirales</taxon>
        <taxon>Lachnospiraceae</taxon>
        <taxon>Hungatella</taxon>
    </lineage>
</organism>
<dbReference type="PANTHER" id="PTHR33121:SF70">
    <property type="entry name" value="SIGNALING PROTEIN YKOW"/>
    <property type="match status" value="1"/>
</dbReference>
<dbReference type="SMART" id="SM00052">
    <property type="entry name" value="EAL"/>
    <property type="match status" value="1"/>
</dbReference>
<dbReference type="InterPro" id="IPR050706">
    <property type="entry name" value="Cyclic-di-GMP_PDE-like"/>
</dbReference>
<dbReference type="NCBIfam" id="TIGR00254">
    <property type="entry name" value="GGDEF"/>
    <property type="match status" value="1"/>
</dbReference>
<dbReference type="CDD" id="cd01949">
    <property type="entry name" value="GGDEF"/>
    <property type="match status" value="1"/>
</dbReference>
<evidence type="ECO:0000256" key="1">
    <source>
        <dbReference type="SAM" id="Phobius"/>
    </source>
</evidence>
<dbReference type="InterPro" id="IPR029787">
    <property type="entry name" value="Nucleotide_cyclase"/>
</dbReference>
<evidence type="ECO:0000259" key="2">
    <source>
        <dbReference type="PROSITE" id="PS50883"/>
    </source>
</evidence>
<feature type="domain" description="EAL" evidence="2">
    <location>
        <begin position="666"/>
        <end position="920"/>
    </location>
</feature>
<dbReference type="Gene3D" id="3.30.450.40">
    <property type="match status" value="1"/>
</dbReference>
<dbReference type="SUPFAM" id="SSF55073">
    <property type="entry name" value="Nucleotide cyclase"/>
    <property type="match status" value="1"/>
</dbReference>
<comment type="caution">
    <text evidence="4">The sequence shown here is derived from an EMBL/GenBank/DDBJ whole genome shotgun (WGS) entry which is preliminary data.</text>
</comment>
<accession>A0AA37JK15</accession>